<protein>
    <recommendedName>
        <fullName evidence="4">Ionotropic receptor</fullName>
    </recommendedName>
</protein>
<feature type="transmembrane region" description="Helical" evidence="1">
    <location>
        <begin position="393"/>
        <end position="412"/>
    </location>
</feature>
<name>A0A9J6GCD7_HAELO</name>
<feature type="transmembrane region" description="Helical" evidence="1">
    <location>
        <begin position="51"/>
        <end position="72"/>
    </location>
</feature>
<evidence type="ECO:0008006" key="4">
    <source>
        <dbReference type="Google" id="ProtNLM"/>
    </source>
</evidence>
<sequence length="524" mass="59095">MLSIWNTLTEWLEKPVPLLVFTTSKGTQKIVPGFITLVGSRVKMKVAKKKLICVLILWAMFNPSEASLYPLALDVMTNLKNHEFTAVATFGNTSKLLAPYITELPKPIWLFTGFRQESFSVFSVVLDQERRLSKVVIFLPWLLNLPKKFPGFVNAAALLAVNTHWVVSTDGAMPHDWIAKLQLGACQVLSVSPTHIEEPKNGFDKCTLSRRNISSASQVFRLRERDAKKYPRNLSFTIIHPNDDVSTDPVVAAVLEAYASLNTSLKRLNRHIHFPSDALITARLADIDIVPKLSFQNPIYNIYLYAMYPPCHVCFFTRLVAAKGSFLARDSAKLISFISSFFLLALAIVIVSRRLGSREHPTKCSAVVLFLASTFLGRSPPTLLMVGATSRTLLALWMFGTFIVGSFLQSHITADICVQSFVNEVEDLQEFEKLLDARRVLPCVDYSFISTAVAHFQTPFMEKLLAVIHRRRESCVNYDGQKGCYSRVRQGRAPDRERGPRRLLQRGQQRVFLFDVTARSMMLS</sequence>
<feature type="transmembrane region" description="Helical" evidence="1">
    <location>
        <begin position="302"/>
        <end position="322"/>
    </location>
</feature>
<dbReference type="AlphaFoldDB" id="A0A9J6GCD7"/>
<dbReference type="EMBL" id="JABSTR010000007">
    <property type="protein sequence ID" value="KAH9376102.1"/>
    <property type="molecule type" value="Genomic_DNA"/>
</dbReference>
<evidence type="ECO:0000256" key="1">
    <source>
        <dbReference type="SAM" id="Phobius"/>
    </source>
</evidence>
<keyword evidence="3" id="KW-1185">Reference proteome</keyword>
<accession>A0A9J6GCD7</accession>
<comment type="caution">
    <text evidence="2">The sequence shown here is derived from an EMBL/GenBank/DDBJ whole genome shotgun (WGS) entry which is preliminary data.</text>
</comment>
<evidence type="ECO:0000313" key="2">
    <source>
        <dbReference type="EMBL" id="KAH9376102.1"/>
    </source>
</evidence>
<proteinExistence type="predicted"/>
<keyword evidence="1" id="KW-0472">Membrane</keyword>
<feature type="transmembrane region" description="Helical" evidence="1">
    <location>
        <begin position="367"/>
        <end position="386"/>
    </location>
</feature>
<keyword evidence="1" id="KW-0812">Transmembrane</keyword>
<feature type="transmembrane region" description="Helical" evidence="1">
    <location>
        <begin position="334"/>
        <end position="355"/>
    </location>
</feature>
<evidence type="ECO:0000313" key="3">
    <source>
        <dbReference type="Proteomes" id="UP000821853"/>
    </source>
</evidence>
<reference evidence="2 3" key="1">
    <citation type="journal article" date="2020" name="Cell">
        <title>Large-Scale Comparative Analyses of Tick Genomes Elucidate Their Genetic Diversity and Vector Capacities.</title>
        <authorList>
            <consortium name="Tick Genome and Microbiome Consortium (TIGMIC)"/>
            <person name="Jia N."/>
            <person name="Wang J."/>
            <person name="Shi W."/>
            <person name="Du L."/>
            <person name="Sun Y."/>
            <person name="Zhan W."/>
            <person name="Jiang J.F."/>
            <person name="Wang Q."/>
            <person name="Zhang B."/>
            <person name="Ji P."/>
            <person name="Bell-Sakyi L."/>
            <person name="Cui X.M."/>
            <person name="Yuan T.T."/>
            <person name="Jiang B.G."/>
            <person name="Yang W.F."/>
            <person name="Lam T.T."/>
            <person name="Chang Q.C."/>
            <person name="Ding S.J."/>
            <person name="Wang X.J."/>
            <person name="Zhu J.G."/>
            <person name="Ruan X.D."/>
            <person name="Zhao L."/>
            <person name="Wei J.T."/>
            <person name="Ye R.Z."/>
            <person name="Que T.C."/>
            <person name="Du C.H."/>
            <person name="Zhou Y.H."/>
            <person name="Cheng J.X."/>
            <person name="Dai P.F."/>
            <person name="Guo W.B."/>
            <person name="Han X.H."/>
            <person name="Huang E.J."/>
            <person name="Li L.F."/>
            <person name="Wei W."/>
            <person name="Gao Y.C."/>
            <person name="Liu J.Z."/>
            <person name="Shao H.Z."/>
            <person name="Wang X."/>
            <person name="Wang C.C."/>
            <person name="Yang T.C."/>
            <person name="Huo Q.B."/>
            <person name="Li W."/>
            <person name="Chen H.Y."/>
            <person name="Chen S.E."/>
            <person name="Zhou L.G."/>
            <person name="Ni X.B."/>
            <person name="Tian J.H."/>
            <person name="Sheng Y."/>
            <person name="Liu T."/>
            <person name="Pan Y.S."/>
            <person name="Xia L.Y."/>
            <person name="Li J."/>
            <person name="Zhao F."/>
            <person name="Cao W.C."/>
        </authorList>
    </citation>
    <scope>NUCLEOTIDE SEQUENCE [LARGE SCALE GENOMIC DNA]</scope>
    <source>
        <strain evidence="2">HaeL-2018</strain>
    </source>
</reference>
<keyword evidence="1" id="KW-1133">Transmembrane helix</keyword>
<organism evidence="2 3">
    <name type="scientific">Haemaphysalis longicornis</name>
    <name type="common">Bush tick</name>
    <dbReference type="NCBI Taxonomy" id="44386"/>
    <lineage>
        <taxon>Eukaryota</taxon>
        <taxon>Metazoa</taxon>
        <taxon>Ecdysozoa</taxon>
        <taxon>Arthropoda</taxon>
        <taxon>Chelicerata</taxon>
        <taxon>Arachnida</taxon>
        <taxon>Acari</taxon>
        <taxon>Parasitiformes</taxon>
        <taxon>Ixodida</taxon>
        <taxon>Ixodoidea</taxon>
        <taxon>Ixodidae</taxon>
        <taxon>Haemaphysalinae</taxon>
        <taxon>Haemaphysalis</taxon>
    </lineage>
</organism>
<dbReference type="Proteomes" id="UP000821853">
    <property type="component" value="Chromosome 5"/>
</dbReference>
<gene>
    <name evidence="2" type="ORF">HPB48_014492</name>
</gene>
<dbReference type="VEuPathDB" id="VectorBase:HLOH_056151"/>